<keyword evidence="2" id="KW-0808">Transferase</keyword>
<protein>
    <submittedName>
        <fullName evidence="2">Methyltransferase domain-containing protein</fullName>
    </submittedName>
</protein>
<organism evidence="2 3">
    <name type="scientific">Variimorphobacter saccharofermentans</name>
    <dbReference type="NCBI Taxonomy" id="2755051"/>
    <lineage>
        <taxon>Bacteria</taxon>
        <taxon>Bacillati</taxon>
        <taxon>Bacillota</taxon>
        <taxon>Clostridia</taxon>
        <taxon>Lachnospirales</taxon>
        <taxon>Lachnospiraceae</taxon>
        <taxon>Variimorphobacter</taxon>
    </lineage>
</organism>
<dbReference type="InterPro" id="IPR015985">
    <property type="entry name" value="TehB-like_dom"/>
</dbReference>
<dbReference type="Pfam" id="PF03848">
    <property type="entry name" value="TehB"/>
    <property type="match status" value="1"/>
</dbReference>
<evidence type="ECO:0000313" key="3">
    <source>
        <dbReference type="Proteomes" id="UP000574276"/>
    </source>
</evidence>
<dbReference type="Proteomes" id="UP000574276">
    <property type="component" value="Unassembled WGS sequence"/>
</dbReference>
<dbReference type="CDD" id="cd02440">
    <property type="entry name" value="AdoMet_MTases"/>
    <property type="match status" value="1"/>
</dbReference>
<dbReference type="RefSeq" id="WP_228354155.1">
    <property type="nucleotide sequence ID" value="NZ_JACEGA010000001.1"/>
</dbReference>
<feature type="domain" description="Tellurite resistance methyltransferase TehB-like" evidence="1">
    <location>
        <begin position="35"/>
        <end position="177"/>
    </location>
</feature>
<name>A0A839K3W5_9FIRM</name>
<gene>
    <name evidence="2" type="ORF">H0486_17090</name>
</gene>
<dbReference type="SUPFAM" id="SSF53335">
    <property type="entry name" value="S-adenosyl-L-methionine-dependent methyltransferases"/>
    <property type="match status" value="1"/>
</dbReference>
<comment type="caution">
    <text evidence="2">The sequence shown here is derived from an EMBL/GenBank/DDBJ whole genome shotgun (WGS) entry which is preliminary data.</text>
</comment>
<dbReference type="EMBL" id="JACEGA010000001">
    <property type="protein sequence ID" value="MBB2184595.1"/>
    <property type="molecule type" value="Genomic_DNA"/>
</dbReference>
<proteinExistence type="predicted"/>
<dbReference type="InterPro" id="IPR029063">
    <property type="entry name" value="SAM-dependent_MTases_sf"/>
</dbReference>
<dbReference type="GO" id="GO:0008168">
    <property type="term" value="F:methyltransferase activity"/>
    <property type="evidence" value="ECO:0007669"/>
    <property type="project" value="UniProtKB-KW"/>
</dbReference>
<reference evidence="2 3" key="1">
    <citation type="submission" date="2020-07" db="EMBL/GenBank/DDBJ databases">
        <title>Characterization and genome sequencing of isolate MD1, a novel member within the family Lachnospiraceae.</title>
        <authorList>
            <person name="Rettenmaier R."/>
            <person name="Di Bello L."/>
            <person name="Zinser C."/>
            <person name="Scheitz K."/>
            <person name="Liebl W."/>
            <person name="Zverlov V."/>
        </authorList>
    </citation>
    <scope>NUCLEOTIDE SEQUENCE [LARGE SCALE GENOMIC DNA]</scope>
    <source>
        <strain evidence="2 3">MD1</strain>
    </source>
</reference>
<accession>A0A839K3W5</accession>
<evidence type="ECO:0000313" key="2">
    <source>
        <dbReference type="EMBL" id="MBB2184595.1"/>
    </source>
</evidence>
<dbReference type="GO" id="GO:0032259">
    <property type="term" value="P:methylation"/>
    <property type="evidence" value="ECO:0007669"/>
    <property type="project" value="UniProtKB-KW"/>
</dbReference>
<keyword evidence="3" id="KW-1185">Reference proteome</keyword>
<dbReference type="PANTHER" id="PTHR43861">
    <property type="entry name" value="TRANS-ACONITATE 2-METHYLTRANSFERASE-RELATED"/>
    <property type="match status" value="1"/>
</dbReference>
<keyword evidence="2" id="KW-0489">Methyltransferase</keyword>
<dbReference type="Gene3D" id="3.40.50.150">
    <property type="entry name" value="Vaccinia Virus protein VP39"/>
    <property type="match status" value="1"/>
</dbReference>
<sequence>MNIPFWEESYKVDDVFTFGIEPNETLVEFEKFFHKSDKILDVGCGDGKNSLYLAKKGFTAVDAFDISENAINKLLRLARQADVNINAWVDNLCDFRFEKEYKLVISFGTLHFVKKENWRKFIKDAKENTAIGGLHIIQLFTDKVPASPDIAPYAIGMASDEEIKELYSDWNIIQFKSYIFEDEHPGVPKHLHASNKIVAQRIR</sequence>
<evidence type="ECO:0000259" key="1">
    <source>
        <dbReference type="Pfam" id="PF03848"/>
    </source>
</evidence>
<dbReference type="AlphaFoldDB" id="A0A839K3W5"/>